<dbReference type="Proteomes" id="UP001356427">
    <property type="component" value="Unassembled WGS sequence"/>
</dbReference>
<dbReference type="EMBL" id="JAGTTL010000004">
    <property type="protein sequence ID" value="KAK6323515.1"/>
    <property type="molecule type" value="Genomic_DNA"/>
</dbReference>
<organism evidence="1 2">
    <name type="scientific">Coregonus suidteri</name>
    <dbReference type="NCBI Taxonomy" id="861788"/>
    <lineage>
        <taxon>Eukaryota</taxon>
        <taxon>Metazoa</taxon>
        <taxon>Chordata</taxon>
        <taxon>Craniata</taxon>
        <taxon>Vertebrata</taxon>
        <taxon>Euteleostomi</taxon>
        <taxon>Actinopterygii</taxon>
        <taxon>Neopterygii</taxon>
        <taxon>Teleostei</taxon>
        <taxon>Protacanthopterygii</taxon>
        <taxon>Salmoniformes</taxon>
        <taxon>Salmonidae</taxon>
        <taxon>Coregoninae</taxon>
        <taxon>Coregonus</taxon>
    </lineage>
</organism>
<protein>
    <submittedName>
        <fullName evidence="1">Uncharacterized protein</fullName>
    </submittedName>
</protein>
<proteinExistence type="predicted"/>
<evidence type="ECO:0000313" key="2">
    <source>
        <dbReference type="Proteomes" id="UP001356427"/>
    </source>
</evidence>
<reference evidence="1 2" key="1">
    <citation type="submission" date="2021-04" db="EMBL/GenBank/DDBJ databases">
        <authorList>
            <person name="De Guttry C."/>
            <person name="Zahm M."/>
            <person name="Klopp C."/>
            <person name="Cabau C."/>
            <person name="Louis A."/>
            <person name="Berthelot C."/>
            <person name="Parey E."/>
            <person name="Roest Crollius H."/>
            <person name="Montfort J."/>
            <person name="Robinson-Rechavi M."/>
            <person name="Bucao C."/>
            <person name="Bouchez O."/>
            <person name="Gislard M."/>
            <person name="Lluch J."/>
            <person name="Milhes M."/>
            <person name="Lampietro C."/>
            <person name="Lopez Roques C."/>
            <person name="Donnadieu C."/>
            <person name="Braasch I."/>
            <person name="Desvignes T."/>
            <person name="Postlethwait J."/>
            <person name="Bobe J."/>
            <person name="Wedekind C."/>
            <person name="Guiguen Y."/>
        </authorList>
    </citation>
    <scope>NUCLEOTIDE SEQUENCE [LARGE SCALE GENOMIC DNA]</scope>
    <source>
        <strain evidence="1">Cs_M1</strain>
        <tissue evidence="1">Blood</tissue>
    </source>
</reference>
<comment type="caution">
    <text evidence="1">The sequence shown here is derived from an EMBL/GenBank/DDBJ whole genome shotgun (WGS) entry which is preliminary data.</text>
</comment>
<dbReference type="AlphaFoldDB" id="A0AAN8MG65"/>
<accession>A0AAN8MG65</accession>
<feature type="non-terminal residue" evidence="1">
    <location>
        <position position="78"/>
    </location>
</feature>
<gene>
    <name evidence="1" type="ORF">J4Q44_G00058540</name>
</gene>
<sequence>MAAFKVKNYEDSCPFSDIHSHSKNMTQDLQREATERRATEVIQDKCSPFLERLCPVGLTNVQESCILASGFDVKRKRG</sequence>
<evidence type="ECO:0000313" key="1">
    <source>
        <dbReference type="EMBL" id="KAK6323515.1"/>
    </source>
</evidence>
<keyword evidence="2" id="KW-1185">Reference proteome</keyword>
<name>A0AAN8MG65_9TELE</name>